<accession>A0AAW1P1W4</accession>
<feature type="compositionally biased region" description="Basic and acidic residues" evidence="1">
    <location>
        <begin position="24"/>
        <end position="44"/>
    </location>
</feature>
<dbReference type="Proteomes" id="UP001489004">
    <property type="component" value="Unassembled WGS sequence"/>
</dbReference>
<evidence type="ECO:0000313" key="3">
    <source>
        <dbReference type="Proteomes" id="UP001489004"/>
    </source>
</evidence>
<comment type="caution">
    <text evidence="2">The sequence shown here is derived from an EMBL/GenBank/DDBJ whole genome shotgun (WGS) entry which is preliminary data.</text>
</comment>
<dbReference type="PANTHER" id="PTHR36035">
    <property type="entry name" value="PROTEIN DISULFIDE-ISOMERASE SCO2"/>
    <property type="match status" value="1"/>
</dbReference>
<evidence type="ECO:0000256" key="1">
    <source>
        <dbReference type="SAM" id="MobiDB-lite"/>
    </source>
</evidence>
<gene>
    <name evidence="2" type="ORF">WJX72_006761</name>
</gene>
<sequence>MHAKALHNGKDPLPLSLFSPYKDLPPDGKTRSEKDESCNPEERSCQTPIHTWESKCKACQGTGSVRSSGGRRGRHSSFTCISCHGIGFVRRVSSRIQPDLNGGDGPDFTLARPSAAAVDDDRK</sequence>
<dbReference type="AlphaFoldDB" id="A0AAW1P1W4"/>
<keyword evidence="3" id="KW-1185">Reference proteome</keyword>
<evidence type="ECO:0000313" key="2">
    <source>
        <dbReference type="EMBL" id="KAK9804324.1"/>
    </source>
</evidence>
<feature type="region of interest" description="Disordered" evidence="1">
    <location>
        <begin position="97"/>
        <end position="123"/>
    </location>
</feature>
<organism evidence="2 3">
    <name type="scientific">[Myrmecia] bisecta</name>
    <dbReference type="NCBI Taxonomy" id="41462"/>
    <lineage>
        <taxon>Eukaryota</taxon>
        <taxon>Viridiplantae</taxon>
        <taxon>Chlorophyta</taxon>
        <taxon>core chlorophytes</taxon>
        <taxon>Trebouxiophyceae</taxon>
        <taxon>Trebouxiales</taxon>
        <taxon>Trebouxiaceae</taxon>
        <taxon>Myrmecia</taxon>
    </lineage>
</organism>
<reference evidence="2 3" key="1">
    <citation type="journal article" date="2024" name="Nat. Commun.">
        <title>Phylogenomics reveals the evolutionary origins of lichenization in chlorophyte algae.</title>
        <authorList>
            <person name="Puginier C."/>
            <person name="Libourel C."/>
            <person name="Otte J."/>
            <person name="Skaloud P."/>
            <person name="Haon M."/>
            <person name="Grisel S."/>
            <person name="Petersen M."/>
            <person name="Berrin J.G."/>
            <person name="Delaux P.M."/>
            <person name="Dal Grande F."/>
            <person name="Keller J."/>
        </authorList>
    </citation>
    <scope>NUCLEOTIDE SEQUENCE [LARGE SCALE GENOMIC DNA]</scope>
    <source>
        <strain evidence="2 3">SAG 2043</strain>
    </source>
</reference>
<name>A0AAW1P1W4_9CHLO</name>
<feature type="region of interest" description="Disordered" evidence="1">
    <location>
        <begin position="1"/>
        <end position="44"/>
    </location>
</feature>
<dbReference type="InterPro" id="IPR037477">
    <property type="entry name" value="SCO2"/>
</dbReference>
<dbReference type="EMBL" id="JALJOR010000018">
    <property type="protein sequence ID" value="KAK9804324.1"/>
    <property type="molecule type" value="Genomic_DNA"/>
</dbReference>
<protein>
    <submittedName>
        <fullName evidence="2">Uncharacterized protein</fullName>
    </submittedName>
</protein>
<proteinExistence type="predicted"/>
<dbReference type="PANTHER" id="PTHR36035:SF1">
    <property type="entry name" value="PROTEIN DISULFIDE-ISOMERASE SCO2"/>
    <property type="match status" value="1"/>
</dbReference>